<feature type="transmembrane region" description="Helical" evidence="1">
    <location>
        <begin position="6"/>
        <end position="26"/>
    </location>
</feature>
<dbReference type="InterPro" id="IPR057446">
    <property type="entry name" value="PH_bac"/>
</dbReference>
<evidence type="ECO:0000313" key="4">
    <source>
        <dbReference type="Proteomes" id="UP001323798"/>
    </source>
</evidence>
<reference evidence="3 4" key="1">
    <citation type="submission" date="2023-11" db="EMBL/GenBank/DDBJ databases">
        <title>Genome sequence of Microbacterium rhizosphaerae KACC 19337.</title>
        <authorList>
            <person name="Choi H."/>
            <person name="Kim S."/>
            <person name="Kim Y."/>
            <person name="Kwon S.-W."/>
            <person name="Heo J."/>
        </authorList>
    </citation>
    <scope>NUCLEOTIDE SEQUENCE [LARGE SCALE GENOMIC DNA]</scope>
    <source>
        <strain evidence="3 4">KACC 19337</strain>
    </source>
</reference>
<keyword evidence="1" id="KW-0472">Membrane</keyword>
<keyword evidence="1" id="KW-0812">Transmembrane</keyword>
<feature type="domain" description="PH" evidence="2">
    <location>
        <begin position="45"/>
        <end position="150"/>
    </location>
</feature>
<sequence length="173" mass="18326">MSTGFAVIPIALFVAAIAVGAVWAWMRRAKRDSAPLVEHGELPADAHVQAAFDSLYVATTRHEEPLERIAAPGLAMRSFAGLTVATEGLGVDLGGRTRFVLTPERILEVGQSTVAIDRVVEKDGLVRVVWRTDIDTTVDSYFRPTDASARALAEAVAGILPASPSDSQTGADA</sequence>
<gene>
    <name evidence="3" type="ORF">SM116_09660</name>
</gene>
<keyword evidence="1" id="KW-1133">Transmembrane helix</keyword>
<dbReference type="Proteomes" id="UP001323798">
    <property type="component" value="Chromosome"/>
</dbReference>
<dbReference type="RefSeq" id="WP_320940773.1">
    <property type="nucleotide sequence ID" value="NZ_BAABEU010000010.1"/>
</dbReference>
<proteinExistence type="predicted"/>
<dbReference type="Pfam" id="PF25362">
    <property type="entry name" value="bPH_11"/>
    <property type="match status" value="1"/>
</dbReference>
<evidence type="ECO:0000259" key="2">
    <source>
        <dbReference type="Pfam" id="PF25362"/>
    </source>
</evidence>
<name>A0ABZ0SLI0_9MICO</name>
<evidence type="ECO:0000313" key="3">
    <source>
        <dbReference type="EMBL" id="WPR88051.1"/>
    </source>
</evidence>
<keyword evidence="4" id="KW-1185">Reference proteome</keyword>
<accession>A0ABZ0SLI0</accession>
<organism evidence="3 4">
    <name type="scientific">Microbacterium rhizosphaerae</name>
    <dbReference type="NCBI Taxonomy" id="1678237"/>
    <lineage>
        <taxon>Bacteria</taxon>
        <taxon>Bacillati</taxon>
        <taxon>Actinomycetota</taxon>
        <taxon>Actinomycetes</taxon>
        <taxon>Micrococcales</taxon>
        <taxon>Microbacteriaceae</taxon>
        <taxon>Microbacterium</taxon>
    </lineage>
</organism>
<dbReference type="EMBL" id="CP139368">
    <property type="protein sequence ID" value="WPR88051.1"/>
    <property type="molecule type" value="Genomic_DNA"/>
</dbReference>
<protein>
    <recommendedName>
        <fullName evidence="2">PH domain-containing protein</fullName>
    </recommendedName>
</protein>
<evidence type="ECO:0000256" key="1">
    <source>
        <dbReference type="SAM" id="Phobius"/>
    </source>
</evidence>